<dbReference type="RefSeq" id="WP_184112344.1">
    <property type="nucleotide sequence ID" value="NZ_JACHNY010000002.1"/>
</dbReference>
<reference evidence="1 2" key="1">
    <citation type="submission" date="2020-08" db="EMBL/GenBank/DDBJ databases">
        <title>Genomic Encyclopedia of Type Strains, Phase IV (KMG-IV): sequencing the most valuable type-strain genomes for metagenomic binning, comparative biology and taxonomic classification.</title>
        <authorList>
            <person name="Goeker M."/>
        </authorList>
    </citation>
    <scope>NUCLEOTIDE SEQUENCE [LARGE SCALE GENOMIC DNA]</scope>
    <source>
        <strain evidence="1 2">DSM 15867</strain>
    </source>
</reference>
<organism evidence="1 2">
    <name type="scientific">Sphingomonas abaci</name>
    <dbReference type="NCBI Taxonomy" id="237611"/>
    <lineage>
        <taxon>Bacteria</taxon>
        <taxon>Pseudomonadati</taxon>
        <taxon>Pseudomonadota</taxon>
        <taxon>Alphaproteobacteria</taxon>
        <taxon>Sphingomonadales</taxon>
        <taxon>Sphingomonadaceae</taxon>
        <taxon>Sphingomonas</taxon>
    </lineage>
</organism>
<proteinExistence type="predicted"/>
<protein>
    <submittedName>
        <fullName evidence="1">Uncharacterized protein</fullName>
    </submittedName>
</protein>
<comment type="caution">
    <text evidence="1">The sequence shown here is derived from an EMBL/GenBank/DDBJ whole genome shotgun (WGS) entry which is preliminary data.</text>
</comment>
<sequence length="63" mass="7019">MTDIVELKFVNSDARPKEAVVHCQRASIAPIMAWYGAYYAGDRYAVFSDGHKLTKDRNGELAA</sequence>
<dbReference type="AlphaFoldDB" id="A0A7W7AHH0"/>
<accession>A0A7W7AHH0</accession>
<gene>
    <name evidence="1" type="ORF">GGQ96_001051</name>
</gene>
<name>A0A7W7AHH0_9SPHN</name>
<dbReference type="Proteomes" id="UP000574769">
    <property type="component" value="Unassembled WGS sequence"/>
</dbReference>
<evidence type="ECO:0000313" key="1">
    <source>
        <dbReference type="EMBL" id="MBB4616931.1"/>
    </source>
</evidence>
<dbReference type="EMBL" id="JACHNY010000002">
    <property type="protein sequence ID" value="MBB4616931.1"/>
    <property type="molecule type" value="Genomic_DNA"/>
</dbReference>
<keyword evidence="2" id="KW-1185">Reference proteome</keyword>
<evidence type="ECO:0000313" key="2">
    <source>
        <dbReference type="Proteomes" id="UP000574769"/>
    </source>
</evidence>